<evidence type="ECO:0000313" key="1">
    <source>
        <dbReference type="EMBL" id="GBG47777.1"/>
    </source>
</evidence>
<proteinExistence type="predicted"/>
<sequence length="39" mass="4429">VICYKYPVGIRMDNCQKDISEIVCLSCGRAVKYELFPSS</sequence>
<gene>
    <name evidence="1" type="ORF">CBR_g87006</name>
</gene>
<comment type="caution">
    <text evidence="1">The sequence shown here is derived from an EMBL/GenBank/DDBJ whole genome shotgun (WGS) entry which is preliminary data.</text>
</comment>
<keyword evidence="2" id="KW-1185">Reference proteome</keyword>
<accession>A0A388JKZ9</accession>
<dbReference type="Proteomes" id="UP000265515">
    <property type="component" value="Unassembled WGS sequence"/>
</dbReference>
<feature type="non-terminal residue" evidence="1">
    <location>
        <position position="1"/>
    </location>
</feature>
<evidence type="ECO:0000313" key="2">
    <source>
        <dbReference type="Proteomes" id="UP000265515"/>
    </source>
</evidence>
<dbReference type="EMBL" id="BFEA01008025">
    <property type="protein sequence ID" value="GBG47777.1"/>
    <property type="molecule type" value="Genomic_DNA"/>
</dbReference>
<protein>
    <submittedName>
        <fullName evidence="1">Uncharacterized protein</fullName>
    </submittedName>
</protein>
<reference evidence="1 2" key="1">
    <citation type="journal article" date="2018" name="Cell">
        <title>The Chara Genome: Secondary Complexity and Implications for Plant Terrestrialization.</title>
        <authorList>
            <person name="Nishiyama T."/>
            <person name="Sakayama H."/>
            <person name="Vries J.D."/>
            <person name="Buschmann H."/>
            <person name="Saint-Marcoux D."/>
            <person name="Ullrich K.K."/>
            <person name="Haas F.B."/>
            <person name="Vanderstraeten L."/>
            <person name="Becker D."/>
            <person name="Lang D."/>
            <person name="Vosolsobe S."/>
            <person name="Rombauts S."/>
            <person name="Wilhelmsson P.K.I."/>
            <person name="Janitza P."/>
            <person name="Kern R."/>
            <person name="Heyl A."/>
            <person name="Rumpler F."/>
            <person name="Villalobos L.I.A.C."/>
            <person name="Clay J.M."/>
            <person name="Skokan R."/>
            <person name="Toyoda A."/>
            <person name="Suzuki Y."/>
            <person name="Kagoshima H."/>
            <person name="Schijlen E."/>
            <person name="Tajeshwar N."/>
            <person name="Catarino B."/>
            <person name="Hetherington A.J."/>
            <person name="Saltykova A."/>
            <person name="Bonnot C."/>
            <person name="Breuninger H."/>
            <person name="Symeonidi A."/>
            <person name="Radhakrishnan G.V."/>
            <person name="Van Nieuwerburgh F."/>
            <person name="Deforce D."/>
            <person name="Chang C."/>
            <person name="Karol K.G."/>
            <person name="Hedrich R."/>
            <person name="Ulvskov P."/>
            <person name="Glockner G."/>
            <person name="Delwiche C.F."/>
            <person name="Petrasek J."/>
            <person name="Van de Peer Y."/>
            <person name="Friml J."/>
            <person name="Beilby M."/>
            <person name="Dolan L."/>
            <person name="Kohara Y."/>
            <person name="Sugano S."/>
            <person name="Fujiyama A."/>
            <person name="Delaux P.-M."/>
            <person name="Quint M."/>
            <person name="TheiBen G."/>
            <person name="Hagemann M."/>
            <person name="Harholt J."/>
            <person name="Dunand C."/>
            <person name="Zachgo S."/>
            <person name="Langdale J."/>
            <person name="Maumus F."/>
            <person name="Straeten D.V.D."/>
            <person name="Gould S.B."/>
            <person name="Rensing S.A."/>
        </authorList>
    </citation>
    <scope>NUCLEOTIDE SEQUENCE [LARGE SCALE GENOMIC DNA]</scope>
    <source>
        <strain evidence="1 2">S276</strain>
    </source>
</reference>
<dbReference type="Gramene" id="GBG47777">
    <property type="protein sequence ID" value="GBG47777"/>
    <property type="gene ID" value="CBR_g87006"/>
</dbReference>
<organism evidence="1 2">
    <name type="scientific">Chara braunii</name>
    <name type="common">Braun's stonewort</name>
    <dbReference type="NCBI Taxonomy" id="69332"/>
    <lineage>
        <taxon>Eukaryota</taxon>
        <taxon>Viridiplantae</taxon>
        <taxon>Streptophyta</taxon>
        <taxon>Charophyceae</taxon>
        <taxon>Charales</taxon>
        <taxon>Characeae</taxon>
        <taxon>Chara</taxon>
    </lineage>
</organism>
<name>A0A388JKZ9_CHABU</name>
<dbReference type="AlphaFoldDB" id="A0A388JKZ9"/>